<accession>A0A7R9LB21</accession>
<dbReference type="PANTHER" id="PTHR22922">
    <property type="entry name" value="GPI-ANCHORED PROTEIN P137"/>
    <property type="match status" value="1"/>
</dbReference>
<dbReference type="OrthoDB" id="10062814at2759"/>
<reference evidence="5" key="1">
    <citation type="submission" date="2020-11" db="EMBL/GenBank/DDBJ databases">
        <authorList>
            <person name="Tran Van P."/>
        </authorList>
    </citation>
    <scope>NUCLEOTIDE SEQUENCE</scope>
</reference>
<feature type="region of interest" description="Disordered" evidence="3">
    <location>
        <begin position="405"/>
        <end position="462"/>
    </location>
</feature>
<feature type="domain" description="Caprin-1 dimerization" evidence="4">
    <location>
        <begin position="107"/>
        <end position="213"/>
    </location>
</feature>
<evidence type="ECO:0000256" key="1">
    <source>
        <dbReference type="ARBA" id="ARBA00007950"/>
    </source>
</evidence>
<evidence type="ECO:0000313" key="6">
    <source>
        <dbReference type="Proteomes" id="UP000728032"/>
    </source>
</evidence>
<keyword evidence="6" id="KW-1185">Reference proteome</keyword>
<feature type="compositionally biased region" description="Low complexity" evidence="3">
    <location>
        <begin position="525"/>
        <end position="535"/>
    </location>
</feature>
<dbReference type="PANTHER" id="PTHR22922:SF19">
    <property type="entry name" value="CAPRIN HOMOLOG"/>
    <property type="match status" value="1"/>
</dbReference>
<feature type="compositionally biased region" description="Basic and acidic residues" evidence="3">
    <location>
        <begin position="514"/>
        <end position="524"/>
    </location>
</feature>
<dbReference type="GO" id="GO:0005737">
    <property type="term" value="C:cytoplasm"/>
    <property type="evidence" value="ECO:0007669"/>
    <property type="project" value="TreeGrafter"/>
</dbReference>
<keyword evidence="2" id="KW-0175">Coiled coil</keyword>
<dbReference type="GO" id="GO:0003723">
    <property type="term" value="F:RNA binding"/>
    <property type="evidence" value="ECO:0007669"/>
    <property type="project" value="TreeGrafter"/>
</dbReference>
<sequence length="542" mass="60452">MPAANKDKKTTPSEVQDIQDPHKLVQNLVDKKIRNLEKRKTRLQELREMKDKGQELVPEQQEAVKKLSQVVEMIDLMKDLNKSIAEVLTENTKQQKKLAKKEMLDKQIERQQQELERLKTIIRFQDILSQFEGPVRQDFSKGINGAIKLSEEQLTNLDKLFEEITAVSDSKLETIAEKLIALSEGKSKEAWSGVTFHQLKELMSSIVASKYFEKKTTLPTTTTSKTNAKNLSTKAAENLTTNSKMGSNQFHSIPNSEYNPNISQLQNQFASTGISFMTRDPLVEKDPAVLAIAADPNSYPYNTYRLSQTGDQIMNNNPIADPNNPSVQQKANYEKSQIPTQTYTNQQFASALIPTTTATPHVFPTVPVSMPAVPMTALIQTDMIPTMTSDINFAANQHQYMNANHNDKHLNTSHDRHQNFNPTDDTFKNNRVRGNRSENPKKNVNGSGNRGRNANKGGGYGGQMGTFGTFSNKYENQVNGSNYGSNTFGGEKSSNNNFGGSGGRGRPQQSRGMGRPERGPDNRRTNNYNVNSNPNFGATAAK</sequence>
<dbReference type="EMBL" id="OC914867">
    <property type="protein sequence ID" value="CAD7637007.1"/>
    <property type="molecule type" value="Genomic_DNA"/>
</dbReference>
<organism evidence="5">
    <name type="scientific">Oppiella nova</name>
    <dbReference type="NCBI Taxonomy" id="334625"/>
    <lineage>
        <taxon>Eukaryota</taxon>
        <taxon>Metazoa</taxon>
        <taxon>Ecdysozoa</taxon>
        <taxon>Arthropoda</taxon>
        <taxon>Chelicerata</taxon>
        <taxon>Arachnida</taxon>
        <taxon>Acari</taxon>
        <taxon>Acariformes</taxon>
        <taxon>Sarcoptiformes</taxon>
        <taxon>Oribatida</taxon>
        <taxon>Brachypylina</taxon>
        <taxon>Oppioidea</taxon>
        <taxon>Oppiidae</taxon>
        <taxon>Oppiella</taxon>
    </lineage>
</organism>
<feature type="compositionally biased region" description="Low complexity" evidence="3">
    <location>
        <begin position="443"/>
        <end position="455"/>
    </location>
</feature>
<dbReference type="Pfam" id="PF18293">
    <property type="entry name" value="Caprin-1_dimer"/>
    <property type="match status" value="1"/>
</dbReference>
<feature type="region of interest" description="Disordered" evidence="3">
    <location>
        <begin position="1"/>
        <end position="20"/>
    </location>
</feature>
<feature type="coiled-coil region" evidence="2">
    <location>
        <begin position="77"/>
        <end position="121"/>
    </location>
</feature>
<dbReference type="Proteomes" id="UP000728032">
    <property type="component" value="Unassembled WGS sequence"/>
</dbReference>
<evidence type="ECO:0000256" key="3">
    <source>
        <dbReference type="SAM" id="MobiDB-lite"/>
    </source>
</evidence>
<comment type="similarity">
    <text evidence="1">Belongs to the caprin family.</text>
</comment>
<gene>
    <name evidence="5" type="ORF">ONB1V03_LOCUS556</name>
</gene>
<feature type="compositionally biased region" description="Basic and acidic residues" evidence="3">
    <location>
        <begin position="1"/>
        <end position="11"/>
    </location>
</feature>
<evidence type="ECO:0000259" key="4">
    <source>
        <dbReference type="Pfam" id="PF18293"/>
    </source>
</evidence>
<dbReference type="AlphaFoldDB" id="A0A7R9LB21"/>
<protein>
    <recommendedName>
        <fullName evidence="4">Caprin-1 dimerization domain-containing protein</fullName>
    </recommendedName>
</protein>
<feature type="region of interest" description="Disordered" evidence="3">
    <location>
        <begin position="481"/>
        <end position="542"/>
    </location>
</feature>
<feature type="compositionally biased region" description="Basic and acidic residues" evidence="3">
    <location>
        <begin position="405"/>
        <end position="418"/>
    </location>
</feature>
<dbReference type="EMBL" id="CAJPVJ010000042">
    <property type="protein sequence ID" value="CAG2159374.1"/>
    <property type="molecule type" value="Genomic_DNA"/>
</dbReference>
<dbReference type="InterPro" id="IPR041637">
    <property type="entry name" value="Caprin-1_dimer"/>
</dbReference>
<proteinExistence type="inferred from homology"/>
<evidence type="ECO:0000313" key="5">
    <source>
        <dbReference type="EMBL" id="CAD7637007.1"/>
    </source>
</evidence>
<evidence type="ECO:0000256" key="2">
    <source>
        <dbReference type="SAM" id="Coils"/>
    </source>
</evidence>
<feature type="compositionally biased region" description="Low complexity" evidence="3">
    <location>
        <begin position="489"/>
        <end position="498"/>
    </location>
</feature>
<dbReference type="InterPro" id="IPR028816">
    <property type="entry name" value="Caprin"/>
</dbReference>
<name>A0A7R9LB21_9ACAR</name>